<keyword evidence="1" id="KW-0804">Transcription</keyword>
<dbReference type="RefSeq" id="WP_101289866.1">
    <property type="nucleotide sequence ID" value="NZ_FOUQ01000004.1"/>
</dbReference>
<dbReference type="Gene3D" id="3.30.70.940">
    <property type="entry name" value="NusG, N-terminal domain"/>
    <property type="match status" value="1"/>
</dbReference>
<name>A0A2N3LUV3_9HYPH</name>
<dbReference type="InterPro" id="IPR006645">
    <property type="entry name" value="NGN-like_dom"/>
</dbReference>
<keyword evidence="4" id="KW-1185">Reference proteome</keyword>
<evidence type="ECO:0000256" key="1">
    <source>
        <dbReference type="ARBA" id="ARBA00023163"/>
    </source>
</evidence>
<protein>
    <recommendedName>
        <fullName evidence="2">NusG-like N-terminal domain-containing protein</fullName>
    </recommendedName>
</protein>
<comment type="caution">
    <text evidence="3">The sequence shown here is derived from an EMBL/GenBank/DDBJ whole genome shotgun (WGS) entry which is preliminary data.</text>
</comment>
<dbReference type="Pfam" id="PF02357">
    <property type="entry name" value="NusG"/>
    <property type="match status" value="1"/>
</dbReference>
<evidence type="ECO:0000313" key="4">
    <source>
        <dbReference type="Proteomes" id="UP000233491"/>
    </source>
</evidence>
<dbReference type="EMBL" id="PJNW01000011">
    <property type="protein sequence ID" value="PKR88412.1"/>
    <property type="molecule type" value="Genomic_DNA"/>
</dbReference>
<organism evidence="3 4">
    <name type="scientific">Pleomorphomonas diazotrophica</name>
    <dbReference type="NCBI Taxonomy" id="1166257"/>
    <lineage>
        <taxon>Bacteria</taxon>
        <taxon>Pseudomonadati</taxon>
        <taxon>Pseudomonadota</taxon>
        <taxon>Alphaproteobacteria</taxon>
        <taxon>Hyphomicrobiales</taxon>
        <taxon>Pleomorphomonadaceae</taxon>
        <taxon>Pleomorphomonas</taxon>
    </lineage>
</organism>
<gene>
    <name evidence="3" type="ORF">CXZ10_13420</name>
</gene>
<dbReference type="SUPFAM" id="SSF82679">
    <property type="entry name" value="N-utilization substance G protein NusG, N-terminal domain"/>
    <property type="match status" value="1"/>
</dbReference>
<dbReference type="GO" id="GO:0006354">
    <property type="term" value="P:DNA-templated transcription elongation"/>
    <property type="evidence" value="ECO:0007669"/>
    <property type="project" value="InterPro"/>
</dbReference>
<evidence type="ECO:0000313" key="3">
    <source>
        <dbReference type="EMBL" id="PKR88412.1"/>
    </source>
</evidence>
<dbReference type="OrthoDB" id="9787731at2"/>
<reference evidence="3 4" key="1">
    <citation type="submission" date="2017-12" db="EMBL/GenBank/DDBJ databases">
        <title>Anaerobic carbon monoxide metabolism by Pleomorphomonas carboxyditropha sp. nov., a new mesophilic hydrogenogenic carboxidotroph.</title>
        <authorList>
            <person name="Esquivel-Elizondo S."/>
            <person name="Krajmalnik-Brown R."/>
        </authorList>
    </citation>
    <scope>NUCLEOTIDE SEQUENCE [LARGE SCALE GENOMIC DNA]</scope>
    <source>
        <strain evidence="3 4">R5-392</strain>
    </source>
</reference>
<sequence>MARLGFHSGSKGAQFAKRGLMESSLSQEAADVSGAALDRPMGGERWFAAMTQPQREGVAVDNLRRQGFHTFSPLEKVVRRHARKTVATTAPVFRGYVFVRMDPVLARWRSINGTLGVRSLVTNGNAPLPIRRGVVETLVASTNADGILEFIDPLQAGMKVRLRAGALADELGVIERLDGGGRLVLLMSLMSGQVRARVSRDMVLKVV</sequence>
<dbReference type="SMART" id="SM00738">
    <property type="entry name" value="NGN"/>
    <property type="match status" value="1"/>
</dbReference>
<dbReference type="Proteomes" id="UP000233491">
    <property type="component" value="Unassembled WGS sequence"/>
</dbReference>
<evidence type="ECO:0000259" key="2">
    <source>
        <dbReference type="SMART" id="SM00738"/>
    </source>
</evidence>
<proteinExistence type="predicted"/>
<feature type="domain" description="NusG-like N-terminal" evidence="2">
    <location>
        <begin position="43"/>
        <end position="142"/>
    </location>
</feature>
<dbReference type="InterPro" id="IPR036735">
    <property type="entry name" value="NGN_dom_sf"/>
</dbReference>
<accession>A0A2N3LUV3</accession>
<dbReference type="AlphaFoldDB" id="A0A2N3LUV3"/>